<protein>
    <recommendedName>
        <fullName evidence="3">PE domain-containing protein</fullName>
    </recommendedName>
</protein>
<proteinExistence type="predicted"/>
<evidence type="ECO:0000313" key="2">
    <source>
        <dbReference type="Proteomes" id="UP000482800"/>
    </source>
</evidence>
<evidence type="ECO:0000313" key="1">
    <source>
        <dbReference type="EMBL" id="GFJ81082.1"/>
    </source>
</evidence>
<dbReference type="AlphaFoldDB" id="A0A6V8K797"/>
<keyword evidence="2" id="KW-1185">Reference proteome</keyword>
<dbReference type="Proteomes" id="UP000482800">
    <property type="component" value="Unassembled WGS sequence"/>
</dbReference>
<dbReference type="EMBL" id="BLPF01000002">
    <property type="protein sequence ID" value="GFJ81082.1"/>
    <property type="molecule type" value="Genomic_DNA"/>
</dbReference>
<evidence type="ECO:0008006" key="3">
    <source>
        <dbReference type="Google" id="ProtNLM"/>
    </source>
</evidence>
<gene>
    <name evidence="1" type="ORF">Phou_052620</name>
</gene>
<organism evidence="1 2">
    <name type="scientific">Phytohabitans houttuyneae</name>
    <dbReference type="NCBI Taxonomy" id="1076126"/>
    <lineage>
        <taxon>Bacteria</taxon>
        <taxon>Bacillati</taxon>
        <taxon>Actinomycetota</taxon>
        <taxon>Actinomycetes</taxon>
        <taxon>Micromonosporales</taxon>
        <taxon>Micromonosporaceae</taxon>
    </lineage>
</organism>
<reference evidence="1 2" key="1">
    <citation type="submission" date="2020-03" db="EMBL/GenBank/DDBJ databases">
        <title>Whole genome shotgun sequence of Phytohabitans houttuyneae NBRC 108639.</title>
        <authorList>
            <person name="Komaki H."/>
            <person name="Tamura T."/>
        </authorList>
    </citation>
    <scope>NUCLEOTIDE SEQUENCE [LARGE SCALE GENOMIC DNA]</scope>
    <source>
        <strain evidence="1 2">NBRC 108639</strain>
    </source>
</reference>
<comment type="caution">
    <text evidence="1">The sequence shown here is derived from an EMBL/GenBank/DDBJ whole genome shotgun (WGS) entry which is preliminary data.</text>
</comment>
<sequence>MINPCFADKYLAYAAAARMAQMALARARAKLDGLPDLGARAAATTFTSPASLRLKADVTDVGSGIGDARARLGELIAYLATVADKYERLGLEADAARKKLEADG</sequence>
<dbReference type="RefSeq" id="WP_173059763.1">
    <property type="nucleotide sequence ID" value="NZ_BAABGO010000026.1"/>
</dbReference>
<name>A0A6V8K797_9ACTN</name>
<accession>A0A6V8K797</accession>
<reference evidence="1 2" key="2">
    <citation type="submission" date="2020-03" db="EMBL/GenBank/DDBJ databases">
        <authorList>
            <person name="Ichikawa N."/>
            <person name="Kimura A."/>
            <person name="Kitahashi Y."/>
            <person name="Uohara A."/>
        </authorList>
    </citation>
    <scope>NUCLEOTIDE SEQUENCE [LARGE SCALE GENOMIC DNA]</scope>
    <source>
        <strain evidence="1 2">NBRC 108639</strain>
    </source>
</reference>